<dbReference type="FunFam" id="3.20.20.140:FF:000081">
    <property type="entry name" value="RNase MRP subunit"/>
    <property type="match status" value="1"/>
</dbReference>
<evidence type="ECO:0000313" key="6">
    <source>
        <dbReference type="Proteomes" id="UP001306508"/>
    </source>
</evidence>
<dbReference type="InterPro" id="IPR016195">
    <property type="entry name" value="Pol/histidinol_Pase-like"/>
</dbReference>
<feature type="compositionally biased region" description="Basic and acidic residues" evidence="4">
    <location>
        <begin position="286"/>
        <end position="295"/>
    </location>
</feature>
<name>A0AAN7WIY3_9SACH</name>
<protein>
    <submittedName>
        <fullName evidence="5">Uncharacterized protein</fullName>
    </submittedName>
</protein>
<dbReference type="PANTHER" id="PTHR13031">
    <property type="entry name" value="RIBONUCLEASE P SUBUNIT P30"/>
    <property type="match status" value="1"/>
</dbReference>
<comment type="similarity">
    <text evidence="2">Belongs to the eukaryotic/archaeal RNase P protein component 3 family.</text>
</comment>
<sequence>MLVDLNVHWPQNGYNDTITEENLNNLKITLSTLYTLGYSHIALNFTVNQSDKFPNNVRDMNPMQINTRFKDLMDSTGLKIYSRITLIIDDPSRGQSLSKISQAFDIVAALPVSEKGLTIATTNLDVDILTFNYGIRLPSILKHKNICSCVNRGVKVEIVYGYALRDIQSRRQFIANVRNVLRASRLRGIVVSSGAQSSLECRNVLGVSSLLRTLGLANDQCSRAQGENASLVLLNGRLRNGSYKQVIVMGSGDENSPDIVNDTRLPSSHPIGKRRITNELNEDENRDFMKRPKPQ</sequence>
<feature type="region of interest" description="Disordered" evidence="4">
    <location>
        <begin position="254"/>
        <end position="295"/>
    </location>
</feature>
<evidence type="ECO:0000256" key="2">
    <source>
        <dbReference type="ARBA" id="ARBA00007331"/>
    </source>
</evidence>
<evidence type="ECO:0000313" key="5">
    <source>
        <dbReference type="EMBL" id="KAK5781658.1"/>
    </source>
</evidence>
<comment type="subcellular location">
    <subcellularLocation>
        <location evidence="1">Nucleus</location>
    </subcellularLocation>
</comment>
<evidence type="ECO:0000256" key="1">
    <source>
        <dbReference type="ARBA" id="ARBA00004123"/>
    </source>
</evidence>
<comment type="caution">
    <text evidence="5">The sequence shown here is derived from an EMBL/GenBank/DDBJ whole genome shotgun (WGS) entry which is preliminary data.</text>
</comment>
<dbReference type="InterPro" id="IPR002738">
    <property type="entry name" value="RNase_P_p30"/>
</dbReference>
<evidence type="ECO:0000256" key="4">
    <source>
        <dbReference type="SAM" id="MobiDB-lite"/>
    </source>
</evidence>
<keyword evidence="6" id="KW-1185">Reference proteome</keyword>
<dbReference type="EMBL" id="JAWIZZ010000031">
    <property type="protein sequence ID" value="KAK5781658.1"/>
    <property type="molecule type" value="Genomic_DNA"/>
</dbReference>
<dbReference type="GO" id="GO:0008033">
    <property type="term" value="P:tRNA processing"/>
    <property type="evidence" value="ECO:0007669"/>
    <property type="project" value="UniProtKB-KW"/>
</dbReference>
<dbReference type="SUPFAM" id="SSF89550">
    <property type="entry name" value="PHP domain-like"/>
    <property type="match status" value="1"/>
</dbReference>
<dbReference type="PANTHER" id="PTHR13031:SF0">
    <property type="entry name" value="RIBONUCLEASE P PROTEIN SUBUNIT P30"/>
    <property type="match status" value="1"/>
</dbReference>
<keyword evidence="3" id="KW-0819">tRNA processing</keyword>
<reference evidence="6" key="1">
    <citation type="submission" date="2023-07" db="EMBL/GenBank/DDBJ databases">
        <title>A draft genome of Kazachstania heterogenica Y-27499.</title>
        <authorList>
            <person name="Donic C."/>
            <person name="Kralova J.S."/>
            <person name="Fidel L."/>
            <person name="Ben-Dor S."/>
            <person name="Jung S."/>
        </authorList>
    </citation>
    <scope>NUCLEOTIDE SEQUENCE [LARGE SCALE GENOMIC DNA]</scope>
    <source>
        <strain evidence="6">Y27499</strain>
    </source>
</reference>
<organism evidence="5 6">
    <name type="scientific">Arxiozyma heterogenica</name>
    <dbReference type="NCBI Taxonomy" id="278026"/>
    <lineage>
        <taxon>Eukaryota</taxon>
        <taxon>Fungi</taxon>
        <taxon>Dikarya</taxon>
        <taxon>Ascomycota</taxon>
        <taxon>Saccharomycotina</taxon>
        <taxon>Saccharomycetes</taxon>
        <taxon>Saccharomycetales</taxon>
        <taxon>Saccharomycetaceae</taxon>
        <taxon>Arxiozyma</taxon>
    </lineage>
</organism>
<accession>A0AAN7WIY3</accession>
<dbReference type="GO" id="GO:0003723">
    <property type="term" value="F:RNA binding"/>
    <property type="evidence" value="ECO:0007669"/>
    <property type="project" value="TreeGrafter"/>
</dbReference>
<proteinExistence type="inferred from homology"/>
<evidence type="ECO:0000256" key="3">
    <source>
        <dbReference type="ARBA" id="ARBA00022694"/>
    </source>
</evidence>
<gene>
    <name evidence="5" type="ORF">RI543_000843</name>
</gene>
<dbReference type="Proteomes" id="UP001306508">
    <property type="component" value="Unassembled WGS sequence"/>
</dbReference>
<dbReference type="GO" id="GO:0005655">
    <property type="term" value="C:nucleolar ribonuclease P complex"/>
    <property type="evidence" value="ECO:0007669"/>
    <property type="project" value="TreeGrafter"/>
</dbReference>
<dbReference type="Pfam" id="PF01876">
    <property type="entry name" value="RNase_P_p30"/>
    <property type="match status" value="1"/>
</dbReference>
<dbReference type="AlphaFoldDB" id="A0AAN7WIY3"/>
<dbReference type="Gene3D" id="3.20.20.140">
    <property type="entry name" value="Metal-dependent hydrolases"/>
    <property type="match status" value="1"/>
</dbReference>